<sequence length="278" mass="31705">MATFSNPQYDAAAYRDHRPAYMRPVYNTIMDYHQGGTEQAMDVATGTGQAAVELAKLFTKVRATDKSDTMLSQAIRRDNITYVQEPAERIDLPDKSVDLVVTAEAAHWFDLTAFQREVQRVLTDRGTLAIWGYNVPLSLHHPRITEALNYYNDVRLESYWEEGRTLLNDLYGSIKGQNVANVLQADKDDSRETAATAPFMPLRRMTLGQLADYLRTWSPYNTWKRSANAQTEVDPVDEVMEVVKRTLEEAAIAQGKEAKDAEQYVDITWRHVVILLRK</sequence>
<evidence type="ECO:0000313" key="5">
    <source>
        <dbReference type="EMBL" id="RKP28168.1"/>
    </source>
</evidence>
<dbReference type="EMBL" id="KZ989114">
    <property type="protein sequence ID" value="RKP28168.1"/>
    <property type="molecule type" value="Genomic_DNA"/>
</dbReference>
<evidence type="ECO:0000313" key="6">
    <source>
        <dbReference type="Proteomes" id="UP000278143"/>
    </source>
</evidence>
<dbReference type="AlphaFoldDB" id="A0A4P9Z6T3"/>
<evidence type="ECO:0000256" key="2">
    <source>
        <dbReference type="ARBA" id="ARBA00022603"/>
    </source>
</evidence>
<evidence type="ECO:0000259" key="4">
    <source>
        <dbReference type="Pfam" id="PF08241"/>
    </source>
</evidence>
<dbReference type="Proteomes" id="UP000278143">
    <property type="component" value="Unassembled WGS sequence"/>
</dbReference>
<dbReference type="InterPro" id="IPR029063">
    <property type="entry name" value="SAM-dependent_MTases_sf"/>
</dbReference>
<dbReference type="PANTHER" id="PTHR44942:SF4">
    <property type="entry name" value="METHYLTRANSFERASE TYPE 11 DOMAIN-CONTAINING PROTEIN"/>
    <property type="match status" value="1"/>
</dbReference>
<dbReference type="GO" id="GO:0032259">
    <property type="term" value="P:methylation"/>
    <property type="evidence" value="ECO:0007669"/>
    <property type="project" value="UniProtKB-KW"/>
</dbReference>
<organism evidence="5 6">
    <name type="scientific">Syncephalis pseudoplumigaleata</name>
    <dbReference type="NCBI Taxonomy" id="1712513"/>
    <lineage>
        <taxon>Eukaryota</taxon>
        <taxon>Fungi</taxon>
        <taxon>Fungi incertae sedis</taxon>
        <taxon>Zoopagomycota</taxon>
        <taxon>Zoopagomycotina</taxon>
        <taxon>Zoopagomycetes</taxon>
        <taxon>Zoopagales</taxon>
        <taxon>Piptocephalidaceae</taxon>
        <taxon>Syncephalis</taxon>
    </lineage>
</organism>
<dbReference type="Pfam" id="PF08241">
    <property type="entry name" value="Methyltransf_11"/>
    <property type="match status" value="1"/>
</dbReference>
<reference evidence="6" key="1">
    <citation type="journal article" date="2018" name="Nat. Microbiol.">
        <title>Leveraging single-cell genomics to expand the fungal tree of life.</title>
        <authorList>
            <person name="Ahrendt S.R."/>
            <person name="Quandt C.A."/>
            <person name="Ciobanu D."/>
            <person name="Clum A."/>
            <person name="Salamov A."/>
            <person name="Andreopoulos B."/>
            <person name="Cheng J.F."/>
            <person name="Woyke T."/>
            <person name="Pelin A."/>
            <person name="Henrissat B."/>
            <person name="Reynolds N.K."/>
            <person name="Benny G.L."/>
            <person name="Smith M.E."/>
            <person name="James T.Y."/>
            <person name="Grigoriev I.V."/>
        </authorList>
    </citation>
    <scope>NUCLEOTIDE SEQUENCE [LARGE SCALE GENOMIC DNA]</scope>
    <source>
        <strain evidence="6">Benny S71-1</strain>
    </source>
</reference>
<name>A0A4P9Z6T3_9FUNG</name>
<dbReference type="SUPFAM" id="SSF53335">
    <property type="entry name" value="S-adenosyl-L-methionine-dependent methyltransferases"/>
    <property type="match status" value="1"/>
</dbReference>
<gene>
    <name evidence="5" type="ORF">SYNPS1DRAFT_11614</name>
</gene>
<keyword evidence="6" id="KW-1185">Reference proteome</keyword>
<dbReference type="GO" id="GO:0008757">
    <property type="term" value="F:S-adenosylmethionine-dependent methyltransferase activity"/>
    <property type="evidence" value="ECO:0007669"/>
    <property type="project" value="InterPro"/>
</dbReference>
<comment type="similarity">
    <text evidence="1">Belongs to the methyltransferase superfamily.</text>
</comment>
<dbReference type="InterPro" id="IPR051052">
    <property type="entry name" value="Diverse_substrate_MTase"/>
</dbReference>
<proteinExistence type="inferred from homology"/>
<dbReference type="Gene3D" id="3.40.50.150">
    <property type="entry name" value="Vaccinia Virus protein VP39"/>
    <property type="match status" value="1"/>
</dbReference>
<dbReference type="InterPro" id="IPR013216">
    <property type="entry name" value="Methyltransf_11"/>
</dbReference>
<accession>A0A4P9Z6T3</accession>
<feature type="domain" description="Methyltransferase type 11" evidence="4">
    <location>
        <begin position="42"/>
        <end position="130"/>
    </location>
</feature>
<dbReference type="CDD" id="cd02440">
    <property type="entry name" value="AdoMet_MTases"/>
    <property type="match status" value="1"/>
</dbReference>
<dbReference type="OrthoDB" id="10027013at2759"/>
<protein>
    <submittedName>
        <fullName evidence="5">S-adenosyl-L-methionine-dependent methyltransferase</fullName>
    </submittedName>
</protein>
<dbReference type="PANTHER" id="PTHR44942">
    <property type="entry name" value="METHYLTRANSF_11 DOMAIN-CONTAINING PROTEIN"/>
    <property type="match status" value="1"/>
</dbReference>
<keyword evidence="3 5" id="KW-0808">Transferase</keyword>
<evidence type="ECO:0000256" key="3">
    <source>
        <dbReference type="ARBA" id="ARBA00022679"/>
    </source>
</evidence>
<evidence type="ECO:0000256" key="1">
    <source>
        <dbReference type="ARBA" id="ARBA00008361"/>
    </source>
</evidence>
<keyword evidence="2 5" id="KW-0489">Methyltransferase</keyword>